<evidence type="ECO:0000313" key="2">
    <source>
        <dbReference type="EMBL" id="TDU81789.1"/>
    </source>
</evidence>
<keyword evidence="1" id="KW-1133">Transmembrane helix</keyword>
<comment type="caution">
    <text evidence="2">The sequence shown here is derived from an EMBL/GenBank/DDBJ whole genome shotgun (WGS) entry which is preliminary data.</text>
</comment>
<protein>
    <submittedName>
        <fullName evidence="2">Uncharacterized protein</fullName>
    </submittedName>
</protein>
<dbReference type="RefSeq" id="WP_133793709.1">
    <property type="nucleotide sequence ID" value="NZ_SOCA01000001.1"/>
</dbReference>
<keyword evidence="3" id="KW-1185">Reference proteome</keyword>
<dbReference type="EMBL" id="SOCA01000001">
    <property type="protein sequence ID" value="TDU81789.1"/>
    <property type="molecule type" value="Genomic_DNA"/>
</dbReference>
<accession>A0A4R7SSX4</accession>
<reference evidence="2 3" key="1">
    <citation type="submission" date="2019-03" db="EMBL/GenBank/DDBJ databases">
        <title>Genomic Encyclopedia of Archaeal and Bacterial Type Strains, Phase II (KMG-II): from individual species to whole genera.</title>
        <authorList>
            <person name="Goeker M."/>
        </authorList>
    </citation>
    <scope>NUCLEOTIDE SEQUENCE [LARGE SCALE GENOMIC DNA]</scope>
    <source>
        <strain evidence="2 3">ATCC 25309</strain>
    </source>
</reference>
<evidence type="ECO:0000256" key="1">
    <source>
        <dbReference type="SAM" id="Phobius"/>
    </source>
</evidence>
<gene>
    <name evidence="2" type="ORF">EI77_01099</name>
</gene>
<feature type="transmembrane region" description="Helical" evidence="1">
    <location>
        <begin position="65"/>
        <end position="89"/>
    </location>
</feature>
<keyword evidence="1" id="KW-0812">Transmembrane</keyword>
<sequence length="159" mass="17966">MIGKVMAINSNGELQTPSLKVAKGSVESLISMPRCVLRADEVTLFQLAAAPLRPFVWLGRLLTPVMMWAVYHSPGVMTVAGLLAVFGTWQWLSAGDRKTFYTLYLHTHIPHHPKINFYRTFSLFELAIVLDQISWALGDRPRECTGRGWDKEHHPDSFS</sequence>
<dbReference type="AlphaFoldDB" id="A0A4R7SSX4"/>
<proteinExistence type="predicted"/>
<organism evidence="2 3">
    <name type="scientific">Prosthecobacter fusiformis</name>
    <dbReference type="NCBI Taxonomy" id="48464"/>
    <lineage>
        <taxon>Bacteria</taxon>
        <taxon>Pseudomonadati</taxon>
        <taxon>Verrucomicrobiota</taxon>
        <taxon>Verrucomicrobiia</taxon>
        <taxon>Verrucomicrobiales</taxon>
        <taxon>Verrucomicrobiaceae</taxon>
        <taxon>Prosthecobacter</taxon>
    </lineage>
</organism>
<keyword evidence="1" id="KW-0472">Membrane</keyword>
<evidence type="ECO:0000313" key="3">
    <source>
        <dbReference type="Proteomes" id="UP000295662"/>
    </source>
</evidence>
<dbReference type="Proteomes" id="UP000295662">
    <property type="component" value="Unassembled WGS sequence"/>
</dbReference>
<name>A0A4R7SSX4_9BACT</name>